<dbReference type="CDD" id="cd06533">
    <property type="entry name" value="Glyco_transf_WecG_TagA"/>
    <property type="match status" value="1"/>
</dbReference>
<sequence>MARETPRVVRKEQVQRLYRDFRKAVLASTANEIIRENRTSLREKVEVLNVQIDNLSRKELLDRLTKGVVFTPNVDHLMKLQHDPTFRQAYEVADYKICDSQIVLYASKFLGSPLQAKISGSELFPIFCEHHKTNEKIKIFLLGGSEGIADRAKERINRKTGREIIVEAHSPSFGFEKDEIECQAIVRMINDSPATVLVIGVGAPKQEIWISKYKNQLPQIDIFMAVGASIDFEAGNKPRSPDWMSNLCLEWLYCLWCEPTRLWKRYLIDDLPFFWLIIKQKLNLTRR</sequence>
<dbReference type="Proteomes" id="UP000238634">
    <property type="component" value="Unassembled WGS sequence"/>
</dbReference>
<reference evidence="3 4" key="2">
    <citation type="submission" date="2018-03" db="EMBL/GenBank/DDBJ databases">
        <title>The ancient ancestry and fast evolution of plastids.</title>
        <authorList>
            <person name="Moore K.R."/>
            <person name="Magnabosco C."/>
            <person name="Momper L."/>
            <person name="Gold D.A."/>
            <person name="Bosak T."/>
            <person name="Fournier G.P."/>
        </authorList>
    </citation>
    <scope>NUCLEOTIDE SEQUENCE [LARGE SCALE GENOMIC DNA]</scope>
    <source>
        <strain evidence="3 4">ULC007</strain>
    </source>
</reference>
<dbReference type="PANTHER" id="PTHR34136">
    <property type="match status" value="1"/>
</dbReference>
<dbReference type="GO" id="GO:0016758">
    <property type="term" value="F:hexosyltransferase activity"/>
    <property type="evidence" value="ECO:0007669"/>
    <property type="project" value="TreeGrafter"/>
</dbReference>
<dbReference type="EMBL" id="PVWG01000010">
    <property type="protein sequence ID" value="PSB19463.1"/>
    <property type="molecule type" value="Genomic_DNA"/>
</dbReference>
<dbReference type="RefSeq" id="WP_083582919.1">
    <property type="nucleotide sequence ID" value="NZ_MPPI01000013.1"/>
</dbReference>
<evidence type="ECO:0000256" key="1">
    <source>
        <dbReference type="ARBA" id="ARBA00022676"/>
    </source>
</evidence>
<proteinExistence type="predicted"/>
<dbReference type="Pfam" id="PF03808">
    <property type="entry name" value="Glyco_tran_WecG"/>
    <property type="match status" value="1"/>
</dbReference>
<gene>
    <name evidence="3" type="ORF">C7B65_11125</name>
</gene>
<evidence type="ECO:0000313" key="3">
    <source>
        <dbReference type="EMBL" id="PSB19463.1"/>
    </source>
</evidence>
<evidence type="ECO:0000256" key="2">
    <source>
        <dbReference type="ARBA" id="ARBA00022679"/>
    </source>
</evidence>
<protein>
    <submittedName>
        <fullName evidence="3">Glycosyltransferase</fullName>
    </submittedName>
</protein>
<evidence type="ECO:0000313" key="4">
    <source>
        <dbReference type="Proteomes" id="UP000238634"/>
    </source>
</evidence>
<comment type="caution">
    <text evidence="3">The sequence shown here is derived from an EMBL/GenBank/DDBJ whole genome shotgun (WGS) entry which is preliminary data.</text>
</comment>
<keyword evidence="2 3" id="KW-0808">Transferase</keyword>
<keyword evidence="1" id="KW-0328">Glycosyltransferase</keyword>
<dbReference type="PANTHER" id="PTHR34136:SF1">
    <property type="entry name" value="UDP-N-ACETYL-D-MANNOSAMINURONIC ACID TRANSFERASE"/>
    <property type="match status" value="1"/>
</dbReference>
<keyword evidence="4" id="KW-1185">Reference proteome</keyword>
<name>A0A2T1DG76_9CYAN</name>
<accession>A0A2T1DG76</accession>
<dbReference type="InterPro" id="IPR004629">
    <property type="entry name" value="WecG_TagA_CpsF"/>
</dbReference>
<reference evidence="3 4" key="1">
    <citation type="submission" date="2018-02" db="EMBL/GenBank/DDBJ databases">
        <authorList>
            <person name="Cohen D.B."/>
            <person name="Kent A.D."/>
        </authorList>
    </citation>
    <scope>NUCLEOTIDE SEQUENCE [LARGE SCALE GENOMIC DNA]</scope>
    <source>
        <strain evidence="3 4">ULC007</strain>
    </source>
</reference>
<dbReference type="AlphaFoldDB" id="A0A2T1DG76"/>
<dbReference type="OrthoDB" id="9771846at2"/>
<organism evidence="3 4">
    <name type="scientific">Phormidesmis priestleyi ULC007</name>
    <dbReference type="NCBI Taxonomy" id="1920490"/>
    <lineage>
        <taxon>Bacteria</taxon>
        <taxon>Bacillati</taxon>
        <taxon>Cyanobacteriota</taxon>
        <taxon>Cyanophyceae</taxon>
        <taxon>Leptolyngbyales</taxon>
        <taxon>Leptolyngbyaceae</taxon>
        <taxon>Phormidesmis</taxon>
    </lineage>
</organism>
<dbReference type="NCBIfam" id="TIGR00696">
    <property type="entry name" value="wecG_tagA_cpsF"/>
    <property type="match status" value="1"/>
</dbReference>
<dbReference type="STRING" id="1920490.GCA_001895925_04672"/>